<dbReference type="PATRIC" id="fig|1069083.5.peg.512"/>
<feature type="domain" description="ATP-grasp" evidence="7">
    <location>
        <begin position="9"/>
        <end position="217"/>
    </location>
</feature>
<evidence type="ECO:0000256" key="1">
    <source>
        <dbReference type="ARBA" id="ARBA00001946"/>
    </source>
</evidence>
<dbReference type="GO" id="GO:0046872">
    <property type="term" value="F:metal ion binding"/>
    <property type="evidence" value="ECO:0007669"/>
    <property type="project" value="UniProtKB-KW"/>
</dbReference>
<dbReference type="GO" id="GO:0006104">
    <property type="term" value="P:succinyl-CoA metabolic process"/>
    <property type="evidence" value="ECO:0007669"/>
    <property type="project" value="TreeGrafter"/>
</dbReference>
<evidence type="ECO:0000313" key="9">
    <source>
        <dbReference type="Proteomes" id="UP000053695"/>
    </source>
</evidence>
<dbReference type="FunFam" id="3.30.470.20:FF:000002">
    <property type="entry name" value="Succinate--CoA ligase [ADP-forming] subunit beta"/>
    <property type="match status" value="1"/>
</dbReference>
<dbReference type="Pfam" id="PF00549">
    <property type="entry name" value="Ligase_CoA"/>
    <property type="match status" value="1"/>
</dbReference>
<dbReference type="Gene3D" id="3.40.50.261">
    <property type="entry name" value="Succinyl-CoA synthetase domains"/>
    <property type="match status" value="1"/>
</dbReference>
<reference evidence="8 9" key="1">
    <citation type="journal article" date="2013" name="Genome Announc.">
        <title>Draft Genome Sequence of a Highly Flagellated, Fast-Swimming Archaeon, Methanocaldococcus villosus Strain KIN24-T80 (DSM 22612).</title>
        <authorList>
            <person name="Thennarasu S."/>
            <person name="Polireddy D."/>
            <person name="Antony A."/>
            <person name="Yada M.R."/>
            <person name="Algarawi S."/>
            <person name="Sivakumar N."/>
        </authorList>
    </citation>
    <scope>NUCLEOTIDE SEQUENCE [LARGE SCALE GENOMIC DNA]</scope>
    <source>
        <strain evidence="8 9">KIN24-T80</strain>
    </source>
</reference>
<keyword evidence="2 8" id="KW-0436">Ligase</keyword>
<evidence type="ECO:0000256" key="6">
    <source>
        <dbReference type="PROSITE-ProRule" id="PRU00409"/>
    </source>
</evidence>
<dbReference type="Pfam" id="PF08442">
    <property type="entry name" value="ATP-grasp_2"/>
    <property type="match status" value="1"/>
</dbReference>
<dbReference type="GO" id="GO:0005524">
    <property type="term" value="F:ATP binding"/>
    <property type="evidence" value="ECO:0007669"/>
    <property type="project" value="UniProtKB-UniRule"/>
</dbReference>
<dbReference type="GO" id="GO:0042709">
    <property type="term" value="C:succinate-CoA ligase complex"/>
    <property type="evidence" value="ECO:0007669"/>
    <property type="project" value="TreeGrafter"/>
</dbReference>
<dbReference type="PANTHER" id="PTHR11815:SF10">
    <property type="entry name" value="SUCCINATE--COA LIGASE [GDP-FORMING] SUBUNIT BETA, MITOCHONDRIAL"/>
    <property type="match status" value="1"/>
</dbReference>
<dbReference type="NCBIfam" id="TIGR01016">
    <property type="entry name" value="sucCoAbeta"/>
    <property type="match status" value="1"/>
</dbReference>
<comment type="cofactor">
    <cofactor evidence="1">
        <name>Mg(2+)</name>
        <dbReference type="ChEBI" id="CHEBI:18420"/>
    </cofactor>
</comment>
<dbReference type="RefSeq" id="WP_004590553.1">
    <property type="nucleotide sequence ID" value="NZ_APMM01000017.1"/>
</dbReference>
<dbReference type="InterPro" id="IPR013650">
    <property type="entry name" value="ATP-grasp_succ-CoA_synth-type"/>
</dbReference>
<dbReference type="SUPFAM" id="SSF56059">
    <property type="entry name" value="Glutathione synthetase ATP-binding domain-like"/>
    <property type="match status" value="1"/>
</dbReference>
<dbReference type="InterPro" id="IPR013815">
    <property type="entry name" value="ATP_grasp_subdomain_1"/>
</dbReference>
<dbReference type="Proteomes" id="UP000053695">
    <property type="component" value="Unassembled WGS sequence"/>
</dbReference>
<name>N6VYY2_9EURY</name>
<dbReference type="PROSITE" id="PS01217">
    <property type="entry name" value="SUCCINYL_COA_LIG_3"/>
    <property type="match status" value="1"/>
</dbReference>
<dbReference type="InterPro" id="IPR017866">
    <property type="entry name" value="Succ-CoA_synthase_bsu_CS"/>
</dbReference>
<dbReference type="GO" id="GO:0004775">
    <property type="term" value="F:succinate-CoA ligase (ADP-forming) activity"/>
    <property type="evidence" value="ECO:0007669"/>
    <property type="project" value="UniProtKB-EC"/>
</dbReference>
<dbReference type="InterPro" id="IPR005809">
    <property type="entry name" value="Succ_CoA_ligase-like_bsu"/>
</dbReference>
<organism evidence="8 9">
    <name type="scientific">Methanocaldococcus villosus KIN24-T80</name>
    <dbReference type="NCBI Taxonomy" id="1069083"/>
    <lineage>
        <taxon>Archaea</taxon>
        <taxon>Methanobacteriati</taxon>
        <taxon>Methanobacteriota</taxon>
        <taxon>Methanomada group</taxon>
        <taxon>Methanococci</taxon>
        <taxon>Methanococcales</taxon>
        <taxon>Methanocaldococcaceae</taxon>
        <taxon>Methanocaldococcus</taxon>
    </lineage>
</organism>
<dbReference type="PROSITE" id="PS50975">
    <property type="entry name" value="ATP_GRASP"/>
    <property type="match status" value="1"/>
</dbReference>
<dbReference type="AlphaFoldDB" id="N6VYY2"/>
<dbReference type="EC" id="6.2.1.5" evidence="8"/>
<protein>
    <submittedName>
        <fullName evidence="8">Succinyl-CoA synthetase subunit beta</fullName>
        <ecNumber evidence="8">6.2.1.5</ecNumber>
    </submittedName>
</protein>
<dbReference type="SUPFAM" id="SSF52210">
    <property type="entry name" value="Succinyl-CoA synthetase domains"/>
    <property type="match status" value="1"/>
</dbReference>
<evidence type="ECO:0000256" key="3">
    <source>
        <dbReference type="ARBA" id="ARBA00022723"/>
    </source>
</evidence>
<dbReference type="OrthoDB" id="146449at2157"/>
<evidence type="ECO:0000313" key="8">
    <source>
        <dbReference type="EMBL" id="ENN96337.1"/>
    </source>
</evidence>
<keyword evidence="6" id="KW-0067">ATP-binding</keyword>
<dbReference type="EMBL" id="APMM01000017">
    <property type="protein sequence ID" value="ENN96337.1"/>
    <property type="molecule type" value="Genomic_DNA"/>
</dbReference>
<dbReference type="InterPro" id="IPR005811">
    <property type="entry name" value="SUCC_ACL_C"/>
</dbReference>
<dbReference type="GO" id="GO:0006099">
    <property type="term" value="P:tricarboxylic acid cycle"/>
    <property type="evidence" value="ECO:0007669"/>
    <property type="project" value="InterPro"/>
</dbReference>
<keyword evidence="3" id="KW-0479">Metal-binding</keyword>
<dbReference type="Gene3D" id="3.30.470.20">
    <property type="entry name" value="ATP-grasp fold, B domain"/>
    <property type="match status" value="1"/>
</dbReference>
<dbReference type="InterPro" id="IPR011761">
    <property type="entry name" value="ATP-grasp"/>
</dbReference>
<accession>N6VYY2</accession>
<keyword evidence="4 6" id="KW-0547">Nucleotide-binding</keyword>
<gene>
    <name evidence="8" type="primary">sucC</name>
    <name evidence="8" type="ORF">J422_02614</name>
</gene>
<keyword evidence="5" id="KW-0460">Magnesium</keyword>
<evidence type="ECO:0000256" key="2">
    <source>
        <dbReference type="ARBA" id="ARBA00022598"/>
    </source>
</evidence>
<sequence>MKLYEYEAKNLFRYYNIPVPESFLIYKDDNLDLVDIDKEVVLKAQVLVGGRGKAGGILFAKNKKEFIEKAKELFNKEIKGEKVEKILVEEKLKIKKEYYVSITIDRDAKKPVLIFSTEGGVDIEEVAKKNPEKIIKYHIDVLKPFLPYKIRWILDGKIPSEELAIANIIYNLYQLFKEKDATLVEINPLVITEDNKIYAADAVVILDDDAHYRQNFEAFEESNKEKLPFAYVELDGDITVIGNGAGLTLASMDIIKNLGREPACFLDIGGGADTETVKLALKKVLSNKKVKGVFINILAGITKCDEVAKGIVEILKEHPNVKFSVRMMGTNEELGRKILEENNIYYETSMEEAAKKLIENL</sequence>
<dbReference type="PIRSF" id="PIRSF001554">
    <property type="entry name" value="SucCS_beta"/>
    <property type="match status" value="1"/>
</dbReference>
<keyword evidence="9" id="KW-1185">Reference proteome</keyword>
<evidence type="ECO:0000256" key="5">
    <source>
        <dbReference type="ARBA" id="ARBA00022842"/>
    </source>
</evidence>
<comment type="caution">
    <text evidence="8">The sequence shown here is derived from an EMBL/GenBank/DDBJ whole genome shotgun (WGS) entry which is preliminary data.</text>
</comment>
<evidence type="ECO:0000259" key="7">
    <source>
        <dbReference type="PROSITE" id="PS50975"/>
    </source>
</evidence>
<dbReference type="PANTHER" id="PTHR11815">
    <property type="entry name" value="SUCCINYL-COA SYNTHETASE BETA CHAIN"/>
    <property type="match status" value="1"/>
</dbReference>
<proteinExistence type="predicted"/>
<evidence type="ECO:0000256" key="4">
    <source>
        <dbReference type="ARBA" id="ARBA00022741"/>
    </source>
</evidence>
<dbReference type="STRING" id="1069083.GCA_000371805_00075"/>
<dbReference type="InterPro" id="IPR016102">
    <property type="entry name" value="Succinyl-CoA_synth-like"/>
</dbReference>
<dbReference type="NCBIfam" id="NF001913">
    <property type="entry name" value="PRK00696.1"/>
    <property type="match status" value="1"/>
</dbReference>
<dbReference type="Gene3D" id="3.30.1490.20">
    <property type="entry name" value="ATP-grasp fold, A domain"/>
    <property type="match status" value="1"/>
</dbReference>